<organism evidence="1 2">
    <name type="scientific">Thalassobacter stenotrophicus</name>
    <dbReference type="NCBI Taxonomy" id="266809"/>
    <lineage>
        <taxon>Bacteria</taxon>
        <taxon>Pseudomonadati</taxon>
        <taxon>Pseudomonadota</taxon>
        <taxon>Alphaproteobacteria</taxon>
        <taxon>Rhodobacterales</taxon>
        <taxon>Roseobacteraceae</taxon>
        <taxon>Thalassobacter</taxon>
    </lineage>
</organism>
<sequence>MHVESMPRFEGMLFIYESPQPLAFWMRNTLIPLDMIFLNAAGEIRHIHANAIPHDETPIRAPEPGLAVLEINGGMAKALNLAVGDVLRHPGLPQDIAVWPCSDN</sequence>
<evidence type="ECO:0000313" key="2">
    <source>
        <dbReference type="Proteomes" id="UP000051298"/>
    </source>
</evidence>
<reference evidence="1 2" key="1">
    <citation type="submission" date="2015-09" db="EMBL/GenBank/DDBJ databases">
        <authorList>
            <consortium name="Swine Surveillance"/>
        </authorList>
    </citation>
    <scope>NUCLEOTIDE SEQUENCE [LARGE SCALE GENOMIC DNA]</scope>
    <source>
        <strain evidence="1 2">CECT 5294</strain>
    </source>
</reference>
<accession>A0A0P1F0Q6</accession>
<dbReference type="AlphaFoldDB" id="A0A0P1F0Q6"/>
<dbReference type="eggNOG" id="COG1430">
    <property type="taxonomic scope" value="Bacteria"/>
</dbReference>
<name>A0A0P1F0Q6_9RHOB</name>
<dbReference type="EMBL" id="CYRX01000031">
    <property type="protein sequence ID" value="CUH61052.1"/>
    <property type="molecule type" value="Genomic_DNA"/>
</dbReference>
<evidence type="ECO:0008006" key="3">
    <source>
        <dbReference type="Google" id="ProtNLM"/>
    </source>
</evidence>
<dbReference type="InterPro" id="IPR003795">
    <property type="entry name" value="DUF192"/>
</dbReference>
<gene>
    <name evidence="1" type="ORF">THS5294_02351</name>
</gene>
<protein>
    <recommendedName>
        <fullName evidence="3">ACR</fullName>
    </recommendedName>
</protein>
<dbReference type="PANTHER" id="PTHR37953">
    <property type="entry name" value="UPF0127 PROTEIN MJ1496"/>
    <property type="match status" value="1"/>
</dbReference>
<dbReference type="InterPro" id="IPR038695">
    <property type="entry name" value="Saro_0823-like_sf"/>
</dbReference>
<dbReference type="PANTHER" id="PTHR37953:SF1">
    <property type="entry name" value="UPF0127 PROTEIN MJ1496"/>
    <property type="match status" value="1"/>
</dbReference>
<dbReference type="Proteomes" id="UP000051298">
    <property type="component" value="Unassembled WGS sequence"/>
</dbReference>
<dbReference type="Pfam" id="PF02643">
    <property type="entry name" value="DUF192"/>
    <property type="match status" value="1"/>
</dbReference>
<evidence type="ECO:0000313" key="1">
    <source>
        <dbReference type="EMBL" id="CUH61052.1"/>
    </source>
</evidence>
<proteinExistence type="predicted"/>
<dbReference type="Gene3D" id="2.60.120.1140">
    <property type="entry name" value="Protein of unknown function DUF192"/>
    <property type="match status" value="1"/>
</dbReference>
<dbReference type="STRING" id="266809.PM03_10920"/>